<dbReference type="InterPro" id="IPR027684">
    <property type="entry name" value="TBCC"/>
</dbReference>
<keyword evidence="5" id="KW-1185">Reference proteome</keyword>
<evidence type="ECO:0000256" key="1">
    <source>
        <dbReference type="ARBA" id="ARBA00008848"/>
    </source>
</evidence>
<dbReference type="AlphaFoldDB" id="D3B854"/>
<comment type="caution">
    <text evidence="4">The sequence shown here is derived from an EMBL/GenBank/DDBJ whole genome shotgun (WGS) entry which is preliminary data.</text>
</comment>
<evidence type="ECO:0000313" key="4">
    <source>
        <dbReference type="EMBL" id="EFA82222.1"/>
    </source>
</evidence>
<dbReference type="STRING" id="670386.D3B854"/>
<gene>
    <name evidence="4" type="primary">tbcC</name>
    <name evidence="4" type="ORF">PPL_04645</name>
</gene>
<dbReference type="GeneID" id="31360132"/>
<evidence type="ECO:0000259" key="3">
    <source>
        <dbReference type="PROSITE" id="PS51329"/>
    </source>
</evidence>
<dbReference type="RefSeq" id="XP_020434339.1">
    <property type="nucleotide sequence ID" value="XM_020575544.1"/>
</dbReference>
<dbReference type="Pfam" id="PF07986">
    <property type="entry name" value="TBCC"/>
    <property type="match status" value="1"/>
</dbReference>
<dbReference type="InParanoid" id="D3B854"/>
<proteinExistence type="inferred from homology"/>
<accession>D3B854</accession>
<dbReference type="EMBL" id="ADBJ01000020">
    <property type="protein sequence ID" value="EFA82222.1"/>
    <property type="molecule type" value="Genomic_DNA"/>
</dbReference>
<dbReference type="PROSITE" id="PS51329">
    <property type="entry name" value="C_CAP_COFACTOR_C"/>
    <property type="match status" value="1"/>
</dbReference>
<reference evidence="4 5" key="1">
    <citation type="journal article" date="2011" name="Genome Res.">
        <title>Phylogeny-wide analysis of social amoeba genomes highlights ancient origins for complex intercellular communication.</title>
        <authorList>
            <person name="Heidel A.J."/>
            <person name="Lawal H.M."/>
            <person name="Felder M."/>
            <person name="Schilde C."/>
            <person name="Helps N.R."/>
            <person name="Tunggal B."/>
            <person name="Rivero F."/>
            <person name="John U."/>
            <person name="Schleicher M."/>
            <person name="Eichinger L."/>
            <person name="Platzer M."/>
            <person name="Noegel A.A."/>
            <person name="Schaap P."/>
            <person name="Gloeckner G."/>
        </authorList>
    </citation>
    <scope>NUCLEOTIDE SEQUENCE [LARGE SCALE GENOMIC DNA]</scope>
    <source>
        <strain evidence="5">ATCC 26659 / Pp 5 / PN500</strain>
    </source>
</reference>
<sequence length="354" mass="40274">MSTNINNNNNNNDSHNEELMQNIALKIEQREEIRAIEKRKNKELKEQRQLDLTTTDKVKETLNDINTLYKDCNDRLDRLVSSGSSSNNDKQNDSSIQNELQEITAMITEMKDIFQENSIILPPFELKNITSKKKAEATTTKSSSTSKQTELIVVTTKTSPSQNNVVEKDSSSGIAESTPILNFETIRYHKNRDINFPVDIEKSVAIHATTINDLSISHLDQCRVTINKVLTSLKIDNVSSAAVSLSNQSESESESVINAKVEIDGSIFIDACTNVKFYLKSRQIRIHNCRGCQFYINTKSHPIVESCKDIGFAPYSQDSTDIDNQFWCKVNDFDWLQSKQSPNWHIIPIENRNY</sequence>
<name>D3B854_HETP5</name>
<dbReference type="OMA" id="QFNIFVK"/>
<evidence type="ECO:0000256" key="2">
    <source>
        <dbReference type="ARBA" id="ARBA00023186"/>
    </source>
</evidence>
<feature type="domain" description="C-CAP/cofactor C-like" evidence="3">
    <location>
        <begin position="179"/>
        <end position="335"/>
    </location>
</feature>
<dbReference type="InterPro" id="IPR012945">
    <property type="entry name" value="Tubulin-bd_cofactor_C_dom"/>
</dbReference>
<evidence type="ECO:0000313" key="5">
    <source>
        <dbReference type="Proteomes" id="UP000001396"/>
    </source>
</evidence>
<dbReference type="InterPro" id="IPR017901">
    <property type="entry name" value="C-CAP_CF_C-like"/>
</dbReference>
<dbReference type="Proteomes" id="UP000001396">
    <property type="component" value="Unassembled WGS sequence"/>
</dbReference>
<dbReference type="InterPro" id="IPR006599">
    <property type="entry name" value="CARP_motif"/>
</dbReference>
<dbReference type="InterPro" id="IPR016098">
    <property type="entry name" value="CAP/MinC_C"/>
</dbReference>
<dbReference type="GO" id="GO:0007023">
    <property type="term" value="P:post-chaperonin tubulin folding pathway"/>
    <property type="evidence" value="ECO:0007669"/>
    <property type="project" value="InterPro"/>
</dbReference>
<protein>
    <submittedName>
        <fullName evidence="4">Tubulin folding cofactor C</fullName>
    </submittedName>
</protein>
<dbReference type="GO" id="GO:0005737">
    <property type="term" value="C:cytoplasm"/>
    <property type="evidence" value="ECO:0007669"/>
    <property type="project" value="TreeGrafter"/>
</dbReference>
<dbReference type="GO" id="GO:0007021">
    <property type="term" value="P:tubulin complex assembly"/>
    <property type="evidence" value="ECO:0007669"/>
    <property type="project" value="TreeGrafter"/>
</dbReference>
<dbReference type="PANTHER" id="PTHR15139:SF0">
    <property type="entry name" value="TUBULIN-SPECIFIC CHAPERONE C"/>
    <property type="match status" value="1"/>
</dbReference>
<dbReference type="PANTHER" id="PTHR15139">
    <property type="entry name" value="TUBULIN FOLDING COFACTOR C"/>
    <property type="match status" value="1"/>
</dbReference>
<dbReference type="FunCoup" id="D3B854">
    <property type="interactions" value="88"/>
</dbReference>
<organism evidence="4 5">
    <name type="scientific">Heterostelium pallidum (strain ATCC 26659 / Pp 5 / PN500)</name>
    <name type="common">Cellular slime mold</name>
    <name type="synonym">Polysphondylium pallidum</name>
    <dbReference type="NCBI Taxonomy" id="670386"/>
    <lineage>
        <taxon>Eukaryota</taxon>
        <taxon>Amoebozoa</taxon>
        <taxon>Evosea</taxon>
        <taxon>Eumycetozoa</taxon>
        <taxon>Dictyostelia</taxon>
        <taxon>Acytosteliales</taxon>
        <taxon>Acytosteliaceae</taxon>
        <taxon>Heterostelium</taxon>
    </lineage>
</organism>
<keyword evidence="2" id="KW-0143">Chaperone</keyword>
<dbReference type="Gene3D" id="2.160.20.70">
    <property type="match status" value="1"/>
</dbReference>
<comment type="similarity">
    <text evidence="1">Belongs to the TBCC family.</text>
</comment>
<dbReference type="SMART" id="SM00673">
    <property type="entry name" value="CARP"/>
    <property type="match status" value="2"/>
</dbReference>